<dbReference type="NCBIfam" id="TIGR01570">
    <property type="entry name" value="A_thal_3588"/>
    <property type="match status" value="1"/>
</dbReference>
<evidence type="ECO:0000313" key="1">
    <source>
        <dbReference type="EMBL" id="KAG6411049.1"/>
    </source>
</evidence>
<comment type="caution">
    <text evidence="1">The sequence shown here is derived from an EMBL/GenBank/DDBJ whole genome shotgun (WGS) entry which is preliminary data.</text>
</comment>
<dbReference type="InterPro" id="IPR006460">
    <property type="entry name" value="MIZ1-like_pln"/>
</dbReference>
<evidence type="ECO:0008006" key="3">
    <source>
        <dbReference type="Google" id="ProtNLM"/>
    </source>
</evidence>
<dbReference type="Pfam" id="PF04759">
    <property type="entry name" value="DUF617"/>
    <property type="match status" value="1"/>
</dbReference>
<dbReference type="OrthoDB" id="1859415at2759"/>
<evidence type="ECO:0000313" key="2">
    <source>
        <dbReference type="Proteomes" id="UP000298416"/>
    </source>
</evidence>
<reference evidence="1" key="2">
    <citation type="submission" date="2020-08" db="EMBL/GenBank/DDBJ databases">
        <title>Plant Genome Project.</title>
        <authorList>
            <person name="Zhang R.-G."/>
        </authorList>
    </citation>
    <scope>NUCLEOTIDE SEQUENCE</scope>
    <source>
        <strain evidence="1">Huo1</strain>
        <tissue evidence="1">Leaf</tissue>
    </source>
</reference>
<keyword evidence="2" id="KW-1185">Reference proteome</keyword>
<dbReference type="GO" id="GO:0010274">
    <property type="term" value="P:hydrotropism"/>
    <property type="evidence" value="ECO:0007669"/>
    <property type="project" value="InterPro"/>
</dbReference>
<accession>A0A8X8XDX0</accession>
<organism evidence="1">
    <name type="scientific">Salvia splendens</name>
    <name type="common">Scarlet sage</name>
    <dbReference type="NCBI Taxonomy" id="180675"/>
    <lineage>
        <taxon>Eukaryota</taxon>
        <taxon>Viridiplantae</taxon>
        <taxon>Streptophyta</taxon>
        <taxon>Embryophyta</taxon>
        <taxon>Tracheophyta</taxon>
        <taxon>Spermatophyta</taxon>
        <taxon>Magnoliopsida</taxon>
        <taxon>eudicotyledons</taxon>
        <taxon>Gunneridae</taxon>
        <taxon>Pentapetalae</taxon>
        <taxon>asterids</taxon>
        <taxon>lamiids</taxon>
        <taxon>Lamiales</taxon>
        <taxon>Lamiaceae</taxon>
        <taxon>Nepetoideae</taxon>
        <taxon>Mentheae</taxon>
        <taxon>Salviinae</taxon>
        <taxon>Salvia</taxon>
        <taxon>Salvia subgen. Calosphace</taxon>
        <taxon>core Calosphace</taxon>
    </lineage>
</organism>
<dbReference type="PANTHER" id="PTHR31696">
    <property type="entry name" value="PROTEIN MIZU-KUSSEI 1"/>
    <property type="match status" value="1"/>
</dbReference>
<dbReference type="AlphaFoldDB" id="A0A8X8XDX0"/>
<name>A0A8X8XDX0_SALSN</name>
<proteinExistence type="predicted"/>
<dbReference type="PANTHER" id="PTHR31696:SF71">
    <property type="entry name" value="PROTEIN MIZU-KUSSEI 1"/>
    <property type="match status" value="1"/>
</dbReference>
<dbReference type="Proteomes" id="UP000298416">
    <property type="component" value="Unassembled WGS sequence"/>
</dbReference>
<reference evidence="1" key="1">
    <citation type="submission" date="2018-01" db="EMBL/GenBank/DDBJ databases">
        <authorList>
            <person name="Mao J.F."/>
        </authorList>
    </citation>
    <scope>NUCLEOTIDE SEQUENCE</scope>
    <source>
        <strain evidence="1">Huo1</strain>
        <tissue evidence="1">Leaf</tissue>
    </source>
</reference>
<protein>
    <recommendedName>
        <fullName evidence="3">Protein MIZU-KUSSEI 1</fullName>
    </recommendedName>
</protein>
<sequence length="280" mass="30822">MRYLEIPVNISRASSCESTQSTTNIIPSSFARSTSYVDISDLDYAEELYHRTVVHGGDTPSSAAAFRRLDRIRGGRSTVASFLRSLLSLITFPSLLPSCRLSNTPSLGRKVTGTLFGRRRGNVSFAVQYDPRSVPVFLVEFAVSTATLVKEMSAGMLRIALECEKPPPAESRPRRSASRLFGEPVWKMNCNGRQCGHAQVRECNESDWHVLSTVQRVSVGAGVIPVVEEAGKGKAAEKGELVYMRGRFERVVGNRDSEAFYMLNPDGNSGPELGIFLLRI</sequence>
<dbReference type="EMBL" id="PNBA02000010">
    <property type="protein sequence ID" value="KAG6411049.1"/>
    <property type="molecule type" value="Genomic_DNA"/>
</dbReference>
<gene>
    <name evidence="1" type="ORF">SASPL_129123</name>
</gene>